<comment type="caution">
    <text evidence="3">The sequence shown here is derived from an EMBL/GenBank/DDBJ whole genome shotgun (WGS) entry which is preliminary data.</text>
</comment>
<dbReference type="Gene3D" id="2.40.160.120">
    <property type="match status" value="1"/>
</dbReference>
<dbReference type="Proteomes" id="UP001447188">
    <property type="component" value="Unassembled WGS sequence"/>
</dbReference>
<organism evidence="3 4">
    <name type="scientific">Discina gigas</name>
    <dbReference type="NCBI Taxonomy" id="1032678"/>
    <lineage>
        <taxon>Eukaryota</taxon>
        <taxon>Fungi</taxon>
        <taxon>Dikarya</taxon>
        <taxon>Ascomycota</taxon>
        <taxon>Pezizomycotina</taxon>
        <taxon>Pezizomycetes</taxon>
        <taxon>Pezizales</taxon>
        <taxon>Discinaceae</taxon>
        <taxon>Discina</taxon>
    </lineage>
</organism>
<dbReference type="SUPFAM" id="SSF144000">
    <property type="entry name" value="Oxysterol-binding protein-like"/>
    <property type="match status" value="1"/>
</dbReference>
<dbReference type="Pfam" id="PF01237">
    <property type="entry name" value="Oxysterol_BP"/>
    <property type="match status" value="2"/>
</dbReference>
<evidence type="ECO:0000313" key="4">
    <source>
        <dbReference type="Proteomes" id="UP001447188"/>
    </source>
</evidence>
<comment type="similarity">
    <text evidence="1 2">Belongs to the OSBP family.</text>
</comment>
<reference evidence="3 4" key="1">
    <citation type="submission" date="2024-02" db="EMBL/GenBank/DDBJ databases">
        <title>Discinaceae phylogenomics.</title>
        <authorList>
            <person name="Dirks A.C."/>
            <person name="James T.Y."/>
        </authorList>
    </citation>
    <scope>NUCLEOTIDE SEQUENCE [LARGE SCALE GENOMIC DNA]</scope>
    <source>
        <strain evidence="3 4">ACD0624</strain>
    </source>
</reference>
<evidence type="ECO:0000256" key="2">
    <source>
        <dbReference type="RuleBase" id="RU003844"/>
    </source>
</evidence>
<dbReference type="InterPro" id="IPR000648">
    <property type="entry name" value="Oxysterol-bd"/>
</dbReference>
<accession>A0ABR3GWU3</accession>
<evidence type="ECO:0000256" key="1">
    <source>
        <dbReference type="ARBA" id="ARBA00008842"/>
    </source>
</evidence>
<evidence type="ECO:0000313" key="3">
    <source>
        <dbReference type="EMBL" id="KAL0640365.1"/>
    </source>
</evidence>
<dbReference type="Gene3D" id="3.30.70.3490">
    <property type="match status" value="1"/>
</dbReference>
<name>A0ABR3GWU3_9PEZI</name>
<dbReference type="Gene3D" id="1.10.287.2720">
    <property type="match status" value="1"/>
</dbReference>
<dbReference type="PANTHER" id="PTHR10972:SF184">
    <property type="entry name" value="OXYSTEROL-BINDING PROTEIN HOMOLOG 4-RELATED"/>
    <property type="match status" value="1"/>
</dbReference>
<dbReference type="EMBL" id="JBBBZM010000004">
    <property type="protein sequence ID" value="KAL0640365.1"/>
    <property type="molecule type" value="Genomic_DNA"/>
</dbReference>
<dbReference type="PROSITE" id="PS01013">
    <property type="entry name" value="OSBP"/>
    <property type="match status" value="1"/>
</dbReference>
<gene>
    <name evidence="3" type="primary">kes1</name>
    <name evidence="3" type="ORF">Q9L58_000647</name>
</gene>
<dbReference type="InterPro" id="IPR037239">
    <property type="entry name" value="OSBP_sf"/>
</dbReference>
<dbReference type="InterPro" id="IPR018494">
    <property type="entry name" value="Oxysterol-bd_CS"/>
</dbReference>
<keyword evidence="4" id="KW-1185">Reference proteome</keyword>
<sequence length="373" mass="41682">MPFILSATSLTEYSGYWGEHPEIFVAPAQEKNPEKRALAVLKWFLSTLKQQYSSRNEKLGSEKKPLNPFLGEIFLGTWKDENGEVGDTQLISEQVSHHPPVTAYSIINEKHGVELVGYNGQKASFTRGSITVKQVGHAKYHLKEFDEDYIISFPSLHIEGIVYGSPYVELNKSSTIVSSTGYVAKIDYSGKGWVTGKKNTFAATLSKEGSKDILYTIDGQWTDSFTVKEGGKSKKEVDTYNAKTTKVTPLTVAPLEEQDSLESRRAWSKVQAAIVNGDLETTSAEKTKIENEQRELRKKEKEEGREWERRYFTRVTEDPVLVALGDKSGVVLEPEKTDGIWTFDNEKYLRVLGKTNVLATPTTLPDPTPTAGS</sequence>
<protein>
    <submittedName>
        <fullName evidence="3">Oxysterol-binding protein 4</fullName>
    </submittedName>
</protein>
<proteinExistence type="inferred from homology"/>
<dbReference type="PANTHER" id="PTHR10972">
    <property type="entry name" value="OXYSTEROL-BINDING PROTEIN-RELATED"/>
    <property type="match status" value="1"/>
</dbReference>